<dbReference type="InterPro" id="IPR014031">
    <property type="entry name" value="Ketoacyl_synth_C"/>
</dbReference>
<evidence type="ECO:0000259" key="8">
    <source>
        <dbReference type="PROSITE" id="PS50075"/>
    </source>
</evidence>
<dbReference type="PROSITE" id="PS00606">
    <property type="entry name" value="KS3_1"/>
    <property type="match status" value="1"/>
</dbReference>
<dbReference type="InterPro" id="IPR001227">
    <property type="entry name" value="Ac_transferase_dom_sf"/>
</dbReference>
<keyword evidence="7" id="KW-0012">Acyltransferase</keyword>
<dbReference type="InterPro" id="IPR018201">
    <property type="entry name" value="Ketoacyl_synth_AS"/>
</dbReference>
<dbReference type="InterPro" id="IPR016039">
    <property type="entry name" value="Thiolase-like"/>
</dbReference>
<dbReference type="SUPFAM" id="SSF51735">
    <property type="entry name" value="NAD(P)-binding Rossmann-fold domains"/>
    <property type="match status" value="2"/>
</dbReference>
<evidence type="ECO:0000256" key="3">
    <source>
        <dbReference type="ARBA" id="ARBA00022553"/>
    </source>
</evidence>
<dbReference type="InterPro" id="IPR036299">
    <property type="entry name" value="Polyketide_synth_docking_sf"/>
</dbReference>
<keyword evidence="5" id="KW-0045">Antibiotic biosynthesis</keyword>
<evidence type="ECO:0000313" key="11">
    <source>
        <dbReference type="Proteomes" id="UP001596004"/>
    </source>
</evidence>
<feature type="domain" description="Carrier" evidence="8">
    <location>
        <begin position="1510"/>
        <end position="1585"/>
    </location>
</feature>
<protein>
    <submittedName>
        <fullName evidence="10">SDR family NAD(P)-dependent oxidoreductase</fullName>
    </submittedName>
</protein>
<dbReference type="InterPro" id="IPR014030">
    <property type="entry name" value="Ketoacyl_synth_N"/>
</dbReference>
<keyword evidence="3" id="KW-0597">Phosphoprotein</keyword>
<evidence type="ECO:0000256" key="1">
    <source>
        <dbReference type="ARBA" id="ARBA00001957"/>
    </source>
</evidence>
<dbReference type="Pfam" id="PF00550">
    <property type="entry name" value="PP-binding"/>
    <property type="match status" value="1"/>
</dbReference>
<dbReference type="CDD" id="cd08952">
    <property type="entry name" value="KR_1_SDR_x"/>
    <property type="match status" value="1"/>
</dbReference>
<dbReference type="PROSITE" id="PS00012">
    <property type="entry name" value="PHOSPHOPANTETHEINE"/>
    <property type="match status" value="1"/>
</dbReference>
<dbReference type="InterPro" id="IPR050091">
    <property type="entry name" value="PKS_NRPS_Biosynth_Enz"/>
</dbReference>
<dbReference type="Pfam" id="PF02801">
    <property type="entry name" value="Ketoacyl-synt_C"/>
    <property type="match status" value="1"/>
</dbReference>
<proteinExistence type="predicted"/>
<dbReference type="InterPro" id="IPR036736">
    <property type="entry name" value="ACP-like_sf"/>
</dbReference>
<dbReference type="PROSITE" id="PS52004">
    <property type="entry name" value="KS3_2"/>
    <property type="match status" value="1"/>
</dbReference>
<keyword evidence="6" id="KW-0511">Multifunctional enzyme</keyword>
<accession>A0ABV9CW14</accession>
<organism evidence="10 11">
    <name type="scientific">Sphaerisporangium dianthi</name>
    <dbReference type="NCBI Taxonomy" id="1436120"/>
    <lineage>
        <taxon>Bacteria</taxon>
        <taxon>Bacillati</taxon>
        <taxon>Actinomycetota</taxon>
        <taxon>Actinomycetes</taxon>
        <taxon>Streptosporangiales</taxon>
        <taxon>Streptosporangiaceae</taxon>
        <taxon>Sphaerisporangium</taxon>
    </lineage>
</organism>
<evidence type="ECO:0000313" key="10">
    <source>
        <dbReference type="EMBL" id="MFC4536968.1"/>
    </source>
</evidence>
<dbReference type="InterPro" id="IPR020806">
    <property type="entry name" value="PKS_PP-bd"/>
</dbReference>
<dbReference type="Gene3D" id="1.10.1200.10">
    <property type="entry name" value="ACP-like"/>
    <property type="match status" value="1"/>
</dbReference>
<dbReference type="InterPro" id="IPR014043">
    <property type="entry name" value="Acyl_transferase_dom"/>
</dbReference>
<sequence length="1665" mass="173389">MSNDEKLRAYLKRATAELQDTRRRLREAEAGNREPIAIIGMSCRFPGGVRSPEDLWHLVATGADGVSSLPENRGWDVGGLYDPRPATPGKTYAREGGFLHDAGEFDADFFKMSPREARETDPQQRLLLENAWELFERAGIDPTSVRGTRTGVFVGIVYHDYAVGGGAGGMASVASGRVAYTLGLEGPAVSVDTACSSSLVAMHWASQALRTGECSLAVAGGVTVMARPDSFVGFSQDRGLSPDGRCKSFAAAADGTAWGEGVGLLLLEKLSDALDNGHEVLAVLRGSAVNSDGASNGLTAPNGPSQQRVIRQALANAGLSASDVDAVEAHGTGTTLGDPIEAQALLATYGQDRDRPLWLGSLKSNIAHAQAAAGVAGVIKMVQAMRHGQLPKTLHVDEPTPKVDWSDGNIRLLTEATAWPENGHPRRAAVSSFGLSGTNGHVIIEQAPPAAPDETPARPAGRASAVPLVVSARSSDALRAQAAHLLSHLASSPGPAPVDLAFSLATTRAALEHRAVVVAADREELLRGLRAVAEGRAAADVVCDVARPDRRVASMFTGQGAQRLGMGRELHAEFPVFAEAFDAAVAELDKHLAPHLARHSDGPPAGLAAESAAGQAAEQVSGRVAGLVGGRLTGDAAGSLRDVLWGSDAAVLDRTVFAQAGLFAFEVALFRLVESWGVRPDFVAGHSIGEIAAAHVAGVLSLADAAALVAARGTLMQALPSGGAMVAIGAGEEEVAAALEALQARAGAAGSALVGIAAVNGPASVVVSGDERAVLEVAGEFEASGRKVRRLRVSHAFHSPLMDPMLAEFASVVEGLSFSAPRVPVVSALTGELAEGLDSPGYWVRHVREPVRFADAVRTLESNGVTRFVEVGPDAVLSGIGPDCVAQDGDSVFVPLSRRDRDEERQAVLALAQAHARGMAVDWPAFFAGRGARRVDLPTYAFQRLHYWAESTSGPSGPADLGESGFWDALRQEDLASLADRLDVAPDALGEVVPALSDLWDDHRDHNVVDSWRYKIAWRPIAERPETTLSGTWIVAVPPAGHAGETVAPVVRGLRDRGVDVVTVEAGERADLGELLRRWSGGESPDGVLSLLALDDRPHPLHPELSAGCAGTVALVQALGDAGVTAPLWCVTAGAVAVTGSAEVSAPAQAAVWGLAAGLALDHPDTWGGVVDLPGEPDETAVGRLCDALSRTDGEDQIAVRTAGLFARRMVRARLGGTAPLARPERAWRPRGTILITGGTGGLGAHVARMLAAGGAEHLVLTSRRGMAAEGAGELAAELAALGARVTITACDVGDRESVSRLLGALPEHDLTAVVHAAGVSQRIASLSELTIAEFAEVARAKVAGALHLDQVLGDRPLDAFVLFSSGSAIWGSAGQAAYAAANAVLDAIAHRRRAGGRTATSIAWGSWDGGMVDAELSAMLRRMGMPVMAPRTAIAALGQALDHDESHLVVADVQWARFAPTYTLARRRPLLDALPEVAEILAGEEKAESSSGQDLAAALAGMSEAEQARTLLDLVRDHVAALLGHDDAAAVGPDRTFGDLGFDSVSAVDLRTRLSAATGRALPTTMIFDFPTPAELARYLRNELCQDGGGAEALPLLADLDRLEQAAIALAPEEIERTGIVGRMRTLMERLTATAGGGTDTGHDLADASADEVFDFIDRELGLA</sequence>
<dbReference type="SMART" id="SM01294">
    <property type="entry name" value="PKS_PP_betabranch"/>
    <property type="match status" value="1"/>
</dbReference>
<dbReference type="Gene3D" id="3.40.50.720">
    <property type="entry name" value="NAD(P)-binding Rossmann-like Domain"/>
    <property type="match status" value="1"/>
</dbReference>
<dbReference type="SMART" id="SM00823">
    <property type="entry name" value="PKS_PP"/>
    <property type="match status" value="1"/>
</dbReference>
<dbReference type="PANTHER" id="PTHR43775">
    <property type="entry name" value="FATTY ACID SYNTHASE"/>
    <property type="match status" value="1"/>
</dbReference>
<dbReference type="Gene3D" id="3.40.47.10">
    <property type="match status" value="1"/>
</dbReference>
<dbReference type="SUPFAM" id="SSF101173">
    <property type="entry name" value="Docking domain B of the erythromycin polyketide synthase (DEBS)"/>
    <property type="match status" value="1"/>
</dbReference>
<dbReference type="InterPro" id="IPR057326">
    <property type="entry name" value="KR_dom"/>
</dbReference>
<dbReference type="PANTHER" id="PTHR43775:SF51">
    <property type="entry name" value="INACTIVE PHENOLPHTHIOCEROL SYNTHESIS POLYKETIDE SYNTHASE TYPE I PKS1-RELATED"/>
    <property type="match status" value="1"/>
</dbReference>
<dbReference type="Pfam" id="PF00698">
    <property type="entry name" value="Acyl_transf_1"/>
    <property type="match status" value="1"/>
</dbReference>
<dbReference type="InterPro" id="IPR020841">
    <property type="entry name" value="PKS_Beta-ketoAc_synthase_dom"/>
</dbReference>
<comment type="cofactor">
    <cofactor evidence="1">
        <name>pantetheine 4'-phosphate</name>
        <dbReference type="ChEBI" id="CHEBI:47942"/>
    </cofactor>
</comment>
<dbReference type="Proteomes" id="UP001596004">
    <property type="component" value="Unassembled WGS sequence"/>
</dbReference>
<dbReference type="InterPro" id="IPR036291">
    <property type="entry name" value="NAD(P)-bd_dom_sf"/>
</dbReference>
<dbReference type="SMART" id="SM00822">
    <property type="entry name" value="PKS_KR"/>
    <property type="match status" value="1"/>
</dbReference>
<reference evidence="11" key="1">
    <citation type="journal article" date="2019" name="Int. J. Syst. Evol. Microbiol.">
        <title>The Global Catalogue of Microorganisms (GCM) 10K type strain sequencing project: providing services to taxonomists for standard genome sequencing and annotation.</title>
        <authorList>
            <consortium name="The Broad Institute Genomics Platform"/>
            <consortium name="The Broad Institute Genome Sequencing Center for Infectious Disease"/>
            <person name="Wu L."/>
            <person name="Ma J."/>
        </authorList>
    </citation>
    <scope>NUCLEOTIDE SEQUENCE [LARGE SCALE GENOMIC DNA]</scope>
    <source>
        <strain evidence="11">CGMCC 4.7132</strain>
    </source>
</reference>
<gene>
    <name evidence="10" type="ORF">ACFO60_39875</name>
</gene>
<dbReference type="Pfam" id="PF16197">
    <property type="entry name" value="KAsynt_C_assoc"/>
    <property type="match status" value="1"/>
</dbReference>
<evidence type="ECO:0000256" key="6">
    <source>
        <dbReference type="ARBA" id="ARBA00023268"/>
    </source>
</evidence>
<evidence type="ECO:0000256" key="7">
    <source>
        <dbReference type="ARBA" id="ARBA00023315"/>
    </source>
</evidence>
<keyword evidence="4" id="KW-0808">Transferase</keyword>
<dbReference type="PROSITE" id="PS50075">
    <property type="entry name" value="CARRIER"/>
    <property type="match status" value="1"/>
</dbReference>
<evidence type="ECO:0000259" key="9">
    <source>
        <dbReference type="PROSITE" id="PS52004"/>
    </source>
</evidence>
<dbReference type="RefSeq" id="WP_380852419.1">
    <property type="nucleotide sequence ID" value="NZ_JBHSFP010000066.1"/>
</dbReference>
<dbReference type="InterPro" id="IPR016035">
    <property type="entry name" value="Acyl_Trfase/lysoPLipase"/>
</dbReference>
<dbReference type="InterPro" id="IPR016036">
    <property type="entry name" value="Malonyl_transacylase_ACP-bd"/>
</dbReference>
<dbReference type="InterPro" id="IPR013968">
    <property type="entry name" value="PKS_KR"/>
</dbReference>
<dbReference type="SUPFAM" id="SSF55048">
    <property type="entry name" value="Probable ACP-binding domain of malonyl-CoA ACP transacylase"/>
    <property type="match status" value="1"/>
</dbReference>
<dbReference type="InterPro" id="IPR006162">
    <property type="entry name" value="Ppantetheine_attach_site"/>
</dbReference>
<dbReference type="Pfam" id="PF08659">
    <property type="entry name" value="KR"/>
    <property type="match status" value="1"/>
</dbReference>
<dbReference type="Pfam" id="PF08990">
    <property type="entry name" value="Docking"/>
    <property type="match status" value="1"/>
</dbReference>
<feature type="domain" description="Ketosynthase family 3 (KS3)" evidence="9">
    <location>
        <begin position="33"/>
        <end position="446"/>
    </location>
</feature>
<evidence type="ECO:0000256" key="5">
    <source>
        <dbReference type="ARBA" id="ARBA00023194"/>
    </source>
</evidence>
<dbReference type="Pfam" id="PF18369">
    <property type="entry name" value="PKS_DE"/>
    <property type="match status" value="1"/>
</dbReference>
<dbReference type="SMART" id="SM00827">
    <property type="entry name" value="PKS_AT"/>
    <property type="match status" value="1"/>
</dbReference>
<keyword evidence="2" id="KW-0596">Phosphopantetheine</keyword>
<dbReference type="Gene3D" id="3.30.70.3290">
    <property type="match status" value="2"/>
</dbReference>
<comment type="caution">
    <text evidence="10">The sequence shown here is derived from an EMBL/GenBank/DDBJ whole genome shotgun (WGS) entry which is preliminary data.</text>
</comment>
<dbReference type="SMART" id="SM00825">
    <property type="entry name" value="PKS_KS"/>
    <property type="match status" value="1"/>
</dbReference>
<dbReference type="CDD" id="cd00833">
    <property type="entry name" value="PKS"/>
    <property type="match status" value="1"/>
</dbReference>
<evidence type="ECO:0000256" key="2">
    <source>
        <dbReference type="ARBA" id="ARBA00022450"/>
    </source>
</evidence>
<dbReference type="SUPFAM" id="SSF52151">
    <property type="entry name" value="FabD/lysophospholipase-like"/>
    <property type="match status" value="1"/>
</dbReference>
<dbReference type="Gene3D" id="3.40.366.10">
    <property type="entry name" value="Malonyl-Coenzyme A Acyl Carrier Protein, domain 2"/>
    <property type="match status" value="1"/>
</dbReference>
<dbReference type="InterPro" id="IPR032821">
    <property type="entry name" value="PKS_assoc"/>
</dbReference>
<evidence type="ECO:0000256" key="4">
    <source>
        <dbReference type="ARBA" id="ARBA00022679"/>
    </source>
</evidence>
<dbReference type="EMBL" id="JBHSFP010000066">
    <property type="protein sequence ID" value="MFC4536968.1"/>
    <property type="molecule type" value="Genomic_DNA"/>
</dbReference>
<dbReference type="InterPro" id="IPR041618">
    <property type="entry name" value="PKS_DE"/>
</dbReference>
<keyword evidence="11" id="KW-1185">Reference proteome</keyword>
<dbReference type="InterPro" id="IPR015083">
    <property type="entry name" value="NorB/c/GfsB-D-like_docking"/>
</dbReference>
<dbReference type="SUPFAM" id="SSF47336">
    <property type="entry name" value="ACP-like"/>
    <property type="match status" value="1"/>
</dbReference>
<dbReference type="InterPro" id="IPR009081">
    <property type="entry name" value="PP-bd_ACP"/>
</dbReference>
<name>A0ABV9CW14_9ACTN</name>
<dbReference type="Pfam" id="PF00109">
    <property type="entry name" value="ketoacyl-synt"/>
    <property type="match status" value="1"/>
</dbReference>
<dbReference type="SUPFAM" id="SSF53901">
    <property type="entry name" value="Thiolase-like"/>
    <property type="match status" value="1"/>
</dbReference>